<accession>A0A0Q3U496</accession>
<feature type="compositionally biased region" description="Basic residues" evidence="7">
    <location>
        <begin position="364"/>
        <end position="375"/>
    </location>
</feature>
<evidence type="ECO:0000256" key="5">
    <source>
        <dbReference type="ARBA" id="ARBA00023242"/>
    </source>
</evidence>
<comment type="subcellular location">
    <subcellularLocation>
        <location evidence="6">Cytoplasm</location>
    </subcellularLocation>
    <subcellularLocation>
        <location evidence="6">Nucleus</location>
        <location evidence="6">Nucleolus</location>
    </subcellularLocation>
</comment>
<dbReference type="GO" id="GO:0010468">
    <property type="term" value="P:regulation of gene expression"/>
    <property type="evidence" value="ECO:0007669"/>
    <property type="project" value="TreeGrafter"/>
</dbReference>
<dbReference type="GO" id="GO:0000178">
    <property type="term" value="C:exosome (RNase complex)"/>
    <property type="evidence" value="ECO:0007669"/>
    <property type="project" value="TreeGrafter"/>
</dbReference>
<protein>
    <recommendedName>
        <fullName evidence="2 6">Nuclear nucleic acid-binding protein C1D</fullName>
    </recommendedName>
</protein>
<evidence type="ECO:0000256" key="1">
    <source>
        <dbReference type="ARBA" id="ARBA00009154"/>
    </source>
</evidence>
<gene>
    <name evidence="8" type="ORF">AAES_05552</name>
</gene>
<dbReference type="Proteomes" id="UP000051836">
    <property type="component" value="Unassembled WGS sequence"/>
</dbReference>
<keyword evidence="5 6" id="KW-0539">Nucleus</keyword>
<evidence type="ECO:0000256" key="2">
    <source>
        <dbReference type="ARBA" id="ARBA00015212"/>
    </source>
</evidence>
<keyword evidence="6" id="KW-0238">DNA-binding</keyword>
<dbReference type="GO" id="GO:0005737">
    <property type="term" value="C:cytoplasm"/>
    <property type="evidence" value="ECO:0007669"/>
    <property type="project" value="UniProtKB-SubCell"/>
</dbReference>
<dbReference type="OrthoDB" id="10248252at2759"/>
<dbReference type="PANTHER" id="PTHR15341">
    <property type="entry name" value="SUN-COR STEROID HORMONE RECEPTOR CO-REPRESSOR"/>
    <property type="match status" value="1"/>
</dbReference>
<dbReference type="InterPro" id="IPR015943">
    <property type="entry name" value="WD40/YVTN_repeat-like_dom_sf"/>
</dbReference>
<organism evidence="8 9">
    <name type="scientific">Amazona aestiva</name>
    <name type="common">Blue-fronted Amazon parrot</name>
    <dbReference type="NCBI Taxonomy" id="12930"/>
    <lineage>
        <taxon>Eukaryota</taxon>
        <taxon>Metazoa</taxon>
        <taxon>Chordata</taxon>
        <taxon>Craniata</taxon>
        <taxon>Vertebrata</taxon>
        <taxon>Euteleostomi</taxon>
        <taxon>Archelosauria</taxon>
        <taxon>Archosauria</taxon>
        <taxon>Dinosauria</taxon>
        <taxon>Saurischia</taxon>
        <taxon>Theropoda</taxon>
        <taxon>Coelurosauria</taxon>
        <taxon>Aves</taxon>
        <taxon>Neognathae</taxon>
        <taxon>Neoaves</taxon>
        <taxon>Telluraves</taxon>
        <taxon>Australaves</taxon>
        <taxon>Psittaciformes</taxon>
        <taxon>Psittacidae</taxon>
        <taxon>Amazona</taxon>
    </lineage>
</organism>
<dbReference type="InterPro" id="IPR011082">
    <property type="entry name" value="Exosome-assoc_fac/DNA_repair"/>
</dbReference>
<dbReference type="InterPro" id="IPR007146">
    <property type="entry name" value="Sas10/Utp3/C1D"/>
</dbReference>
<dbReference type="GO" id="GO:0003677">
    <property type="term" value="F:DNA binding"/>
    <property type="evidence" value="ECO:0007669"/>
    <property type="project" value="UniProtKB-KW"/>
</dbReference>
<dbReference type="InterPro" id="IPR036322">
    <property type="entry name" value="WD40_repeat_dom_sf"/>
</dbReference>
<dbReference type="GO" id="GO:0005730">
    <property type="term" value="C:nucleolus"/>
    <property type="evidence" value="ECO:0007669"/>
    <property type="project" value="UniProtKB-SubCell"/>
</dbReference>
<reference evidence="8 9" key="1">
    <citation type="submission" date="2015-10" db="EMBL/GenBank/DDBJ databases">
        <authorList>
            <person name="Gilbert D.G."/>
        </authorList>
    </citation>
    <scope>NUCLEOTIDE SEQUENCE [LARGE SCALE GENOMIC DNA]</scope>
    <source>
        <strain evidence="8">FVVF132</strain>
    </source>
</reference>
<name>A0A0Q3U496_AMAAE</name>
<comment type="subunit">
    <text evidence="6">Monomer and homodimer.</text>
</comment>
<dbReference type="AlphaFoldDB" id="A0A0Q3U496"/>
<evidence type="ECO:0000256" key="6">
    <source>
        <dbReference type="RuleBase" id="RU368003"/>
    </source>
</evidence>
<dbReference type="Pfam" id="PF04000">
    <property type="entry name" value="Sas10_Utp3"/>
    <property type="match status" value="1"/>
</dbReference>
<dbReference type="STRING" id="12930.A0A0Q3U496"/>
<dbReference type="GO" id="GO:0000460">
    <property type="term" value="P:maturation of 5.8S rRNA"/>
    <property type="evidence" value="ECO:0007669"/>
    <property type="project" value="TreeGrafter"/>
</dbReference>
<sequence length="375" mass="42530">MSLSALIAHAWLAKELLNHFLPQCCGAVWGAWFRADKVLREGMYLCNAYNREERVVCAGYDNGDIKLFDLKTMSLRWETNIKNGVCSVEFDRKDVNMNKLVATSLEGKFHVFDMRTQHPTKGFASVSEKVQKSTIWQVRHLPQNRDVFMTSGGAGSLHLWKYEYPAQRLKKDSEGAEMGVAGSVSLLQNVTLSTQPISSLDWSPDKKGLCVCGAFDQTLRVLIVTKLNKMEASDYTNPEEYPTEIHDYLATFEQCLGSVEEMLKAMMLVSRSDVQKLEPLEQAKLDLVSVYTLNSLFWVYLTVQGVNPKEHPVKQELERVKTYMNKVKEIAEKKKASKLDKGAASRFVRNALWEPSTESEKKNKGPGKGKKRKMD</sequence>
<evidence type="ECO:0000313" key="9">
    <source>
        <dbReference type="Proteomes" id="UP000051836"/>
    </source>
</evidence>
<feature type="region of interest" description="Disordered" evidence="7">
    <location>
        <begin position="350"/>
        <end position="375"/>
    </location>
</feature>
<proteinExistence type="inferred from homology"/>
<keyword evidence="4 6" id="KW-0694">RNA-binding</keyword>
<dbReference type="PANTHER" id="PTHR15341:SF3">
    <property type="entry name" value="NUCLEAR NUCLEIC ACID-BINDING PROTEIN C1D"/>
    <property type="match status" value="1"/>
</dbReference>
<evidence type="ECO:0000256" key="7">
    <source>
        <dbReference type="SAM" id="MobiDB-lite"/>
    </source>
</evidence>
<comment type="caution">
    <text evidence="8">The sequence shown here is derived from an EMBL/GenBank/DDBJ whole genome shotgun (WGS) entry which is preliminary data.</text>
</comment>
<comment type="similarity">
    <text evidence="1 6">Belongs to the C1D family.</text>
</comment>
<evidence type="ECO:0000256" key="3">
    <source>
        <dbReference type="ARBA" id="ARBA00022552"/>
    </source>
</evidence>
<keyword evidence="9" id="KW-1185">Reference proteome</keyword>
<keyword evidence="3 6" id="KW-0698">rRNA processing</keyword>
<dbReference type="SUPFAM" id="SSF50978">
    <property type="entry name" value="WD40 repeat-like"/>
    <property type="match status" value="1"/>
</dbReference>
<dbReference type="GO" id="GO:0003723">
    <property type="term" value="F:RNA binding"/>
    <property type="evidence" value="ECO:0007669"/>
    <property type="project" value="UniProtKB-UniRule"/>
</dbReference>
<comment type="function">
    <text evidence="6">Plays a role in the recruitment of the exosome to pre-rRNA to mediate the 3'-5' end processing of the 5.8S rRNA.</text>
</comment>
<evidence type="ECO:0000256" key="4">
    <source>
        <dbReference type="ARBA" id="ARBA00022884"/>
    </source>
</evidence>
<evidence type="ECO:0000313" key="8">
    <source>
        <dbReference type="EMBL" id="KQL60760.1"/>
    </source>
</evidence>
<keyword evidence="6" id="KW-0963">Cytoplasm</keyword>
<dbReference type="EMBL" id="LMAW01000103">
    <property type="protein sequence ID" value="KQL60760.1"/>
    <property type="molecule type" value="Genomic_DNA"/>
</dbReference>
<dbReference type="Gene3D" id="2.130.10.10">
    <property type="entry name" value="YVTN repeat-like/Quinoprotein amine dehydrogenase"/>
    <property type="match status" value="1"/>
</dbReference>